<evidence type="ECO:0000313" key="2">
    <source>
        <dbReference type="Proteomes" id="UP000765509"/>
    </source>
</evidence>
<reference evidence="1" key="1">
    <citation type="submission" date="2021-03" db="EMBL/GenBank/DDBJ databases">
        <title>Draft genome sequence of rust myrtle Austropuccinia psidii MF-1, a brazilian biotype.</title>
        <authorList>
            <person name="Quecine M.C."/>
            <person name="Pachon D.M.R."/>
            <person name="Bonatelli M.L."/>
            <person name="Correr F.H."/>
            <person name="Franceschini L.M."/>
            <person name="Leite T.F."/>
            <person name="Margarido G.R.A."/>
            <person name="Almeida C.A."/>
            <person name="Ferrarezi J.A."/>
            <person name="Labate C.A."/>
        </authorList>
    </citation>
    <scope>NUCLEOTIDE SEQUENCE</scope>
    <source>
        <strain evidence="1">MF-1</strain>
    </source>
</reference>
<dbReference type="AlphaFoldDB" id="A0A9Q3E9R7"/>
<name>A0A9Q3E9R7_9BASI</name>
<comment type="caution">
    <text evidence="1">The sequence shown here is derived from an EMBL/GenBank/DDBJ whole genome shotgun (WGS) entry which is preliminary data.</text>
</comment>
<gene>
    <name evidence="1" type="ORF">O181_054596</name>
</gene>
<protein>
    <submittedName>
        <fullName evidence="1">Uncharacterized protein</fullName>
    </submittedName>
</protein>
<organism evidence="1 2">
    <name type="scientific">Austropuccinia psidii MF-1</name>
    <dbReference type="NCBI Taxonomy" id="1389203"/>
    <lineage>
        <taxon>Eukaryota</taxon>
        <taxon>Fungi</taxon>
        <taxon>Dikarya</taxon>
        <taxon>Basidiomycota</taxon>
        <taxon>Pucciniomycotina</taxon>
        <taxon>Pucciniomycetes</taxon>
        <taxon>Pucciniales</taxon>
        <taxon>Sphaerophragmiaceae</taxon>
        <taxon>Austropuccinia</taxon>
    </lineage>
</organism>
<evidence type="ECO:0000313" key="1">
    <source>
        <dbReference type="EMBL" id="MBW0514881.1"/>
    </source>
</evidence>
<dbReference type="Proteomes" id="UP000765509">
    <property type="component" value="Unassembled WGS sequence"/>
</dbReference>
<accession>A0A9Q3E9R7</accession>
<keyword evidence="2" id="KW-1185">Reference proteome</keyword>
<dbReference type="EMBL" id="AVOT02024281">
    <property type="protein sequence ID" value="MBW0514881.1"/>
    <property type="molecule type" value="Genomic_DNA"/>
</dbReference>
<proteinExistence type="predicted"/>
<sequence>MKLAYNTSHTSDTGITPYLIEKGWNPLLPVDHLKKNLLKIHPTAKYVQEMWNKFCYEEAICIAEEKEYNKPRYNKTYKEPHFMEGDHVLVSTLKSNDLKGSRRLRD</sequence>